<dbReference type="AlphaFoldDB" id="A0A9R0IEN4"/>
<proteinExistence type="predicted"/>
<feature type="compositionally biased region" description="Gly residues" evidence="1">
    <location>
        <begin position="131"/>
        <end position="146"/>
    </location>
</feature>
<feature type="compositionally biased region" description="Basic residues" evidence="1">
    <location>
        <begin position="104"/>
        <end position="130"/>
    </location>
</feature>
<dbReference type="Proteomes" id="UP000813463">
    <property type="component" value="Chromosome 6"/>
</dbReference>
<organism evidence="2 3">
    <name type="scientific">Spinacia oleracea</name>
    <name type="common">Spinach</name>
    <dbReference type="NCBI Taxonomy" id="3562"/>
    <lineage>
        <taxon>Eukaryota</taxon>
        <taxon>Viridiplantae</taxon>
        <taxon>Streptophyta</taxon>
        <taxon>Embryophyta</taxon>
        <taxon>Tracheophyta</taxon>
        <taxon>Spermatophyta</taxon>
        <taxon>Magnoliopsida</taxon>
        <taxon>eudicotyledons</taxon>
        <taxon>Gunneridae</taxon>
        <taxon>Pentapetalae</taxon>
        <taxon>Caryophyllales</taxon>
        <taxon>Chenopodiaceae</taxon>
        <taxon>Chenopodioideae</taxon>
        <taxon>Anserineae</taxon>
        <taxon>Spinacia</taxon>
    </lineage>
</organism>
<accession>A0A9R0IEN4</accession>
<evidence type="ECO:0000313" key="2">
    <source>
        <dbReference type="Proteomes" id="UP000813463"/>
    </source>
</evidence>
<protein>
    <submittedName>
        <fullName evidence="3">Uncharacterized protein</fullName>
    </submittedName>
</protein>
<dbReference type="PANTHER" id="PTHR47481">
    <property type="match status" value="1"/>
</dbReference>
<keyword evidence="2" id="KW-1185">Reference proteome</keyword>
<dbReference type="RefSeq" id="XP_021847623.2">
    <property type="nucleotide sequence ID" value="XM_021991931.2"/>
</dbReference>
<reference evidence="2" key="1">
    <citation type="journal article" date="2021" name="Nat. Commun.">
        <title>Genomic analyses provide insights into spinach domestication and the genetic basis of agronomic traits.</title>
        <authorList>
            <person name="Cai X."/>
            <person name="Sun X."/>
            <person name="Xu C."/>
            <person name="Sun H."/>
            <person name="Wang X."/>
            <person name="Ge C."/>
            <person name="Zhang Z."/>
            <person name="Wang Q."/>
            <person name="Fei Z."/>
            <person name="Jiao C."/>
            <person name="Wang Q."/>
        </authorList>
    </citation>
    <scope>NUCLEOTIDE SEQUENCE [LARGE SCALE GENOMIC DNA]</scope>
    <source>
        <strain evidence="2">cv. Varoflay</strain>
    </source>
</reference>
<gene>
    <name evidence="3" type="primary">LOC110787321</name>
</gene>
<sequence length="156" mass="16172">MDAYCLELKTLADQLAGVGALVSNNRLVLRLIAGLNANYHGMAINLSRAKPSPSFTEARSSLCMEEKHKAQQADSGASLDGAALFASNPHEDSDGPPPSPHRSSQPRRGGHHGGRGHNNGKKGGRGKHKGGGNGGSSSGSQTGGGQPVQQQWGSWQ</sequence>
<dbReference type="KEGG" id="soe:110787321"/>
<feature type="compositionally biased region" description="Polar residues" evidence="1">
    <location>
        <begin position="147"/>
        <end position="156"/>
    </location>
</feature>
<evidence type="ECO:0000256" key="1">
    <source>
        <dbReference type="SAM" id="MobiDB-lite"/>
    </source>
</evidence>
<feature type="region of interest" description="Disordered" evidence="1">
    <location>
        <begin position="51"/>
        <end position="156"/>
    </location>
</feature>
<dbReference type="PANTHER" id="PTHR47481:SF38">
    <property type="entry name" value="POU DOMAIN, CLASS 4, TRANSCRIPTION FACTOR 1-LIKE"/>
    <property type="match status" value="1"/>
</dbReference>
<name>A0A9R0IEN4_SPIOL</name>
<evidence type="ECO:0000313" key="3">
    <source>
        <dbReference type="RefSeq" id="XP_021847623.2"/>
    </source>
</evidence>
<dbReference type="GeneID" id="110787321"/>
<reference evidence="3" key="2">
    <citation type="submission" date="2025-08" db="UniProtKB">
        <authorList>
            <consortium name="RefSeq"/>
        </authorList>
    </citation>
    <scope>IDENTIFICATION</scope>
    <source>
        <tissue evidence="3">Leaf</tissue>
    </source>
</reference>